<evidence type="ECO:0000256" key="5">
    <source>
        <dbReference type="ARBA" id="ARBA00022692"/>
    </source>
</evidence>
<evidence type="ECO:0000313" key="9">
    <source>
        <dbReference type="EMBL" id="NHN34256.1"/>
    </source>
</evidence>
<feature type="transmembrane region" description="Helical" evidence="8">
    <location>
        <begin position="417"/>
        <end position="438"/>
    </location>
</feature>
<dbReference type="RefSeq" id="WP_166155019.1">
    <property type="nucleotide sequence ID" value="NZ_JAAOIW010000017.1"/>
</dbReference>
<evidence type="ECO:0000256" key="1">
    <source>
        <dbReference type="ARBA" id="ARBA00004651"/>
    </source>
</evidence>
<evidence type="ECO:0000256" key="7">
    <source>
        <dbReference type="ARBA" id="ARBA00023136"/>
    </source>
</evidence>
<keyword evidence="5 8" id="KW-0812">Transmembrane</keyword>
<reference evidence="9" key="1">
    <citation type="submission" date="2020-03" db="EMBL/GenBank/DDBJ databases">
        <title>Draft sequencing of Paenibacilllus sp. S3N08.</title>
        <authorList>
            <person name="Kim D.-U."/>
        </authorList>
    </citation>
    <scope>NUCLEOTIDE SEQUENCE</scope>
    <source>
        <strain evidence="9">S3N08</strain>
    </source>
</reference>
<comment type="caution">
    <text evidence="9">The sequence shown here is derived from an EMBL/GenBank/DDBJ whole genome shotgun (WGS) entry which is preliminary data.</text>
</comment>
<dbReference type="PANTHER" id="PTHR33908">
    <property type="entry name" value="MANNOSYLTRANSFERASE YKCB-RELATED"/>
    <property type="match status" value="1"/>
</dbReference>
<evidence type="ECO:0000256" key="6">
    <source>
        <dbReference type="ARBA" id="ARBA00022989"/>
    </source>
</evidence>
<keyword evidence="6 8" id="KW-1133">Transmembrane helix</keyword>
<evidence type="ECO:0000313" key="10">
    <source>
        <dbReference type="Proteomes" id="UP001165962"/>
    </source>
</evidence>
<feature type="transmembrane region" description="Helical" evidence="8">
    <location>
        <begin position="379"/>
        <end position="405"/>
    </location>
</feature>
<keyword evidence="4" id="KW-0808">Transferase</keyword>
<keyword evidence="10" id="KW-1185">Reference proteome</keyword>
<proteinExistence type="predicted"/>
<feature type="transmembrane region" description="Helical" evidence="8">
    <location>
        <begin position="181"/>
        <end position="201"/>
    </location>
</feature>
<feature type="transmembrane region" description="Helical" evidence="8">
    <location>
        <begin position="353"/>
        <end position="373"/>
    </location>
</feature>
<comment type="subcellular location">
    <subcellularLocation>
        <location evidence="1">Cell membrane</location>
        <topology evidence="1">Multi-pass membrane protein</topology>
    </subcellularLocation>
</comment>
<dbReference type="InterPro" id="IPR018674">
    <property type="entry name" value="DUF2142_membrane"/>
</dbReference>
<keyword evidence="2" id="KW-1003">Cell membrane</keyword>
<feature type="transmembrane region" description="Helical" evidence="8">
    <location>
        <begin position="146"/>
        <end position="169"/>
    </location>
</feature>
<dbReference type="EMBL" id="JAAOIW010000017">
    <property type="protein sequence ID" value="NHN34256.1"/>
    <property type="molecule type" value="Genomic_DNA"/>
</dbReference>
<evidence type="ECO:0000256" key="2">
    <source>
        <dbReference type="ARBA" id="ARBA00022475"/>
    </source>
</evidence>
<protein>
    <submittedName>
        <fullName evidence="9">DUF2142 domain-containing protein</fullName>
    </submittedName>
</protein>
<evidence type="ECO:0000256" key="3">
    <source>
        <dbReference type="ARBA" id="ARBA00022676"/>
    </source>
</evidence>
<keyword evidence="7 8" id="KW-0472">Membrane</keyword>
<accession>A0ABX0JJX1</accession>
<feature type="transmembrane region" description="Helical" evidence="8">
    <location>
        <begin position="444"/>
        <end position="465"/>
    </location>
</feature>
<feature type="transmembrane region" description="Helical" evidence="8">
    <location>
        <begin position="21"/>
        <end position="40"/>
    </location>
</feature>
<feature type="transmembrane region" description="Helical" evidence="8">
    <location>
        <begin position="275"/>
        <end position="296"/>
    </location>
</feature>
<dbReference type="Proteomes" id="UP001165962">
    <property type="component" value="Unassembled WGS sequence"/>
</dbReference>
<gene>
    <name evidence="9" type="ORF">G9U52_31115</name>
</gene>
<feature type="transmembrane region" description="Helical" evidence="8">
    <location>
        <begin position="235"/>
        <end position="263"/>
    </location>
</feature>
<dbReference type="PANTHER" id="PTHR33908:SF11">
    <property type="entry name" value="MEMBRANE PROTEIN"/>
    <property type="match status" value="1"/>
</dbReference>
<sequence>MDNLERIPVFGMLKSFFNRHKIISIILFILFIKSLVWMVVIPPFQTPDEPAHFSYIQYLSESKKIPLIGKSLGYSHELNSAHNILNVNRIAWVGDKMDIRNYKIMSDFKVLPEHKQSSGSSPAASYSPLYYSIGSLAYTLFNSFSILVRVYAIRLVSVLFGLLTVYFTYLIGRKIRPSSPMFASCLSLMVGLHPMFSLVSISVNNDALLNLFAVLTIYRLLHMKIEAKQMVGMGVLLGLGLLIKPTSIFVVSAALFFTLVIIIREKIQLRKAVNHYLRLVIPMLIIYSPWAIFSYVHYKSILGGKGLQPMGDTTRTLVFYFAESFNISRLRDIWIKMFWADFGWTNVLFDSFIMYKLIALLLVITTVGVILFISQKKEAYPFAAASLVIIVGNVIFLYIVEIMYFQEFKNFMLQGRYLFTSIVPIMFVILCGIQIFIRQANWDKMYVCVITLFAIFNIASIDLLLHKYY</sequence>
<dbReference type="InterPro" id="IPR050297">
    <property type="entry name" value="LipidA_mod_glycosyltrf_83"/>
</dbReference>
<organism evidence="9 10">
    <name type="scientific">Paenibacillus agricola</name>
    <dbReference type="NCBI Taxonomy" id="2716264"/>
    <lineage>
        <taxon>Bacteria</taxon>
        <taxon>Bacillati</taxon>
        <taxon>Bacillota</taxon>
        <taxon>Bacilli</taxon>
        <taxon>Bacillales</taxon>
        <taxon>Paenibacillaceae</taxon>
        <taxon>Paenibacillus</taxon>
    </lineage>
</organism>
<evidence type="ECO:0000256" key="4">
    <source>
        <dbReference type="ARBA" id="ARBA00022679"/>
    </source>
</evidence>
<keyword evidence="3" id="KW-0328">Glycosyltransferase</keyword>
<evidence type="ECO:0000256" key="8">
    <source>
        <dbReference type="SAM" id="Phobius"/>
    </source>
</evidence>
<name>A0ABX0JJX1_9BACL</name>
<dbReference type="Pfam" id="PF09913">
    <property type="entry name" value="DUF2142"/>
    <property type="match status" value="1"/>
</dbReference>